<dbReference type="SMART" id="SM00822">
    <property type="entry name" value="PKS_KR"/>
    <property type="match status" value="1"/>
</dbReference>
<dbReference type="EC" id="1.1.1.-" evidence="3"/>
<feature type="domain" description="Ketoreductase" evidence="2">
    <location>
        <begin position="8"/>
        <end position="186"/>
    </location>
</feature>
<protein>
    <submittedName>
        <fullName evidence="3">SDR family NAD(P)-dependent oxidoreductase</fullName>
        <ecNumber evidence="3">1.1.1.-</ecNumber>
    </submittedName>
</protein>
<accession>A0ABW1CUE3</accession>
<dbReference type="PANTHER" id="PTHR42879:SF2">
    <property type="entry name" value="3-OXOACYL-[ACYL-CARRIER-PROTEIN] REDUCTASE FABG"/>
    <property type="match status" value="1"/>
</dbReference>
<organism evidence="3 4">
    <name type="scientific">Nonomuraea insulae</name>
    <dbReference type="NCBI Taxonomy" id="1616787"/>
    <lineage>
        <taxon>Bacteria</taxon>
        <taxon>Bacillati</taxon>
        <taxon>Actinomycetota</taxon>
        <taxon>Actinomycetes</taxon>
        <taxon>Streptosporangiales</taxon>
        <taxon>Streptosporangiaceae</taxon>
        <taxon>Nonomuraea</taxon>
    </lineage>
</organism>
<evidence type="ECO:0000313" key="4">
    <source>
        <dbReference type="Proteomes" id="UP001596058"/>
    </source>
</evidence>
<dbReference type="PRINTS" id="PR00081">
    <property type="entry name" value="GDHRDH"/>
</dbReference>
<dbReference type="Pfam" id="PF13561">
    <property type="entry name" value="adh_short_C2"/>
    <property type="match status" value="1"/>
</dbReference>
<keyword evidence="3" id="KW-0560">Oxidoreductase</keyword>
<dbReference type="GO" id="GO:0016491">
    <property type="term" value="F:oxidoreductase activity"/>
    <property type="evidence" value="ECO:0007669"/>
    <property type="project" value="UniProtKB-KW"/>
</dbReference>
<evidence type="ECO:0000313" key="3">
    <source>
        <dbReference type="EMBL" id="MFC5827928.1"/>
    </source>
</evidence>
<comment type="similarity">
    <text evidence="1">Belongs to the short-chain dehydrogenases/reductases (SDR) family.</text>
</comment>
<dbReference type="Gene3D" id="3.40.50.720">
    <property type="entry name" value="NAD(P)-binding Rossmann-like Domain"/>
    <property type="match status" value="1"/>
</dbReference>
<sequence>MSQELSGKTVLVTGGSRGIGREITLGVARAGANVVSCYRQEGEHIETLAGELKNIPGDHRLVPADVTVPDEVEQLVAGVRDNYGSLHGIVHNAGVISHVPFGKLPLAEWNRVVDTSLTAAYLIVNRALPLLSEGSSVVAIGSRVATVGIPLRAHYTAAKSALIGLVRGLTKELGPSGIRVNLVSPGMIETPEAAAKLTPEQRRVYEERYAEIIAMGRFGRPRDIAEAVLFLLSDRSAYITGENINVDGGI</sequence>
<dbReference type="InterPro" id="IPR050259">
    <property type="entry name" value="SDR"/>
</dbReference>
<dbReference type="EMBL" id="JBHSPA010000031">
    <property type="protein sequence ID" value="MFC5827928.1"/>
    <property type="molecule type" value="Genomic_DNA"/>
</dbReference>
<dbReference type="InterPro" id="IPR036291">
    <property type="entry name" value="NAD(P)-bd_dom_sf"/>
</dbReference>
<proteinExistence type="inferred from homology"/>
<reference evidence="4" key="1">
    <citation type="journal article" date="2019" name="Int. J. Syst. Evol. Microbiol.">
        <title>The Global Catalogue of Microorganisms (GCM) 10K type strain sequencing project: providing services to taxonomists for standard genome sequencing and annotation.</title>
        <authorList>
            <consortium name="The Broad Institute Genomics Platform"/>
            <consortium name="The Broad Institute Genome Sequencing Center for Infectious Disease"/>
            <person name="Wu L."/>
            <person name="Ma J."/>
        </authorList>
    </citation>
    <scope>NUCLEOTIDE SEQUENCE [LARGE SCALE GENOMIC DNA]</scope>
    <source>
        <strain evidence="4">CCUG 53903</strain>
    </source>
</reference>
<dbReference type="Proteomes" id="UP001596058">
    <property type="component" value="Unassembled WGS sequence"/>
</dbReference>
<dbReference type="SUPFAM" id="SSF51735">
    <property type="entry name" value="NAD(P)-binding Rossmann-fold domains"/>
    <property type="match status" value="1"/>
</dbReference>
<dbReference type="PANTHER" id="PTHR42879">
    <property type="entry name" value="3-OXOACYL-(ACYL-CARRIER-PROTEIN) REDUCTASE"/>
    <property type="match status" value="1"/>
</dbReference>
<gene>
    <name evidence="3" type="ORF">ACFPZ3_29040</name>
</gene>
<dbReference type="RefSeq" id="WP_379517428.1">
    <property type="nucleotide sequence ID" value="NZ_JBHSPA010000031.1"/>
</dbReference>
<dbReference type="InterPro" id="IPR057326">
    <property type="entry name" value="KR_dom"/>
</dbReference>
<dbReference type="CDD" id="cd05233">
    <property type="entry name" value="SDR_c"/>
    <property type="match status" value="1"/>
</dbReference>
<evidence type="ECO:0000259" key="2">
    <source>
        <dbReference type="SMART" id="SM00822"/>
    </source>
</evidence>
<comment type="caution">
    <text evidence="3">The sequence shown here is derived from an EMBL/GenBank/DDBJ whole genome shotgun (WGS) entry which is preliminary data.</text>
</comment>
<dbReference type="InterPro" id="IPR002347">
    <property type="entry name" value="SDR_fam"/>
</dbReference>
<evidence type="ECO:0000256" key="1">
    <source>
        <dbReference type="ARBA" id="ARBA00006484"/>
    </source>
</evidence>
<name>A0ABW1CUE3_9ACTN</name>
<keyword evidence="4" id="KW-1185">Reference proteome</keyword>